<feature type="compositionally biased region" description="Low complexity" evidence="1">
    <location>
        <begin position="49"/>
        <end position="74"/>
    </location>
</feature>
<protein>
    <submittedName>
        <fullName evidence="2">Uncharacterized protein</fullName>
    </submittedName>
</protein>
<sequence>SQLRQGPAIALPHLPSRFALLSTRRSPPIGVHGQRLINQDREPELPYLSGRSSSASSTSTSRGASSSSRGSSSSIQSVPPAHRALEIKNVNLRVSRTSKGVRRRATRGAGAVAARGADGDVVGAAEAVRAWLGGEGPGRGGVDEGREGVGAERDGCVVVGAGEVRVCCVAHGWMVCVWVPVMWGCLGLFGVDGDGDADSFLVD</sequence>
<evidence type="ECO:0000313" key="3">
    <source>
        <dbReference type="Proteomes" id="UP000799438"/>
    </source>
</evidence>
<dbReference type="EMBL" id="ML995474">
    <property type="protein sequence ID" value="KAF2147165.1"/>
    <property type="molecule type" value="Genomic_DNA"/>
</dbReference>
<proteinExistence type="predicted"/>
<feature type="non-terminal residue" evidence="2">
    <location>
        <position position="1"/>
    </location>
</feature>
<reference evidence="2" key="1">
    <citation type="journal article" date="2020" name="Stud. Mycol.">
        <title>101 Dothideomycetes genomes: a test case for predicting lifestyles and emergence of pathogens.</title>
        <authorList>
            <person name="Haridas S."/>
            <person name="Albert R."/>
            <person name="Binder M."/>
            <person name="Bloem J."/>
            <person name="Labutti K."/>
            <person name="Salamov A."/>
            <person name="Andreopoulos B."/>
            <person name="Baker S."/>
            <person name="Barry K."/>
            <person name="Bills G."/>
            <person name="Bluhm B."/>
            <person name="Cannon C."/>
            <person name="Castanera R."/>
            <person name="Culley D."/>
            <person name="Daum C."/>
            <person name="Ezra D."/>
            <person name="Gonzalez J."/>
            <person name="Henrissat B."/>
            <person name="Kuo A."/>
            <person name="Liang C."/>
            <person name="Lipzen A."/>
            <person name="Lutzoni F."/>
            <person name="Magnuson J."/>
            <person name="Mondo S."/>
            <person name="Nolan M."/>
            <person name="Ohm R."/>
            <person name="Pangilinan J."/>
            <person name="Park H.-J."/>
            <person name="Ramirez L."/>
            <person name="Alfaro M."/>
            <person name="Sun H."/>
            <person name="Tritt A."/>
            <person name="Yoshinaga Y."/>
            <person name="Zwiers L.-H."/>
            <person name="Turgeon B."/>
            <person name="Goodwin S."/>
            <person name="Spatafora J."/>
            <person name="Crous P."/>
            <person name="Grigoriev I."/>
        </authorList>
    </citation>
    <scope>NUCLEOTIDE SEQUENCE</scope>
    <source>
        <strain evidence="2">CBS 121167</strain>
    </source>
</reference>
<dbReference type="Proteomes" id="UP000799438">
    <property type="component" value="Unassembled WGS sequence"/>
</dbReference>
<gene>
    <name evidence="2" type="ORF">K452DRAFT_330661</name>
</gene>
<keyword evidence="3" id="KW-1185">Reference proteome</keyword>
<name>A0A6A6BV74_9PEZI</name>
<evidence type="ECO:0000256" key="1">
    <source>
        <dbReference type="SAM" id="MobiDB-lite"/>
    </source>
</evidence>
<dbReference type="AlphaFoldDB" id="A0A6A6BV74"/>
<accession>A0A6A6BV74</accession>
<dbReference type="GeneID" id="54302614"/>
<dbReference type="RefSeq" id="XP_033402873.1">
    <property type="nucleotide sequence ID" value="XM_033545118.1"/>
</dbReference>
<evidence type="ECO:0000313" key="2">
    <source>
        <dbReference type="EMBL" id="KAF2147165.1"/>
    </source>
</evidence>
<organism evidence="2 3">
    <name type="scientific">Aplosporella prunicola CBS 121167</name>
    <dbReference type="NCBI Taxonomy" id="1176127"/>
    <lineage>
        <taxon>Eukaryota</taxon>
        <taxon>Fungi</taxon>
        <taxon>Dikarya</taxon>
        <taxon>Ascomycota</taxon>
        <taxon>Pezizomycotina</taxon>
        <taxon>Dothideomycetes</taxon>
        <taxon>Dothideomycetes incertae sedis</taxon>
        <taxon>Botryosphaeriales</taxon>
        <taxon>Aplosporellaceae</taxon>
        <taxon>Aplosporella</taxon>
    </lineage>
</organism>
<feature type="region of interest" description="Disordered" evidence="1">
    <location>
        <begin position="25"/>
        <end position="80"/>
    </location>
</feature>